<dbReference type="Proteomes" id="UP001589647">
    <property type="component" value="Unassembled WGS sequence"/>
</dbReference>
<accession>A0ABV5IY31</accession>
<evidence type="ECO:0000256" key="3">
    <source>
        <dbReference type="PROSITE-ProRule" id="PRU01091"/>
    </source>
</evidence>
<feature type="DNA-binding region" description="OmpR/PhoB-type" evidence="3">
    <location>
        <begin position="124"/>
        <end position="219"/>
    </location>
</feature>
<dbReference type="EMBL" id="JBHMEI010000104">
    <property type="protein sequence ID" value="MFB9209483.1"/>
    <property type="molecule type" value="Genomic_DNA"/>
</dbReference>
<evidence type="ECO:0000313" key="6">
    <source>
        <dbReference type="EMBL" id="MFB9209483.1"/>
    </source>
</evidence>
<dbReference type="Gene3D" id="6.10.250.690">
    <property type="match status" value="1"/>
</dbReference>
<feature type="modified residue" description="4-aspartylphosphate" evidence="2">
    <location>
        <position position="51"/>
    </location>
</feature>
<dbReference type="SMART" id="SM00448">
    <property type="entry name" value="REC"/>
    <property type="match status" value="1"/>
</dbReference>
<dbReference type="RefSeq" id="WP_189648246.1">
    <property type="nucleotide sequence ID" value="NZ_BMRC01000006.1"/>
</dbReference>
<keyword evidence="2" id="KW-0597">Phosphoprotein</keyword>
<organism evidence="6 7">
    <name type="scientific">Nonomuraea spiralis</name>
    <dbReference type="NCBI Taxonomy" id="46182"/>
    <lineage>
        <taxon>Bacteria</taxon>
        <taxon>Bacillati</taxon>
        <taxon>Actinomycetota</taxon>
        <taxon>Actinomycetes</taxon>
        <taxon>Streptosporangiales</taxon>
        <taxon>Streptosporangiaceae</taxon>
        <taxon>Nonomuraea</taxon>
    </lineage>
</organism>
<dbReference type="Pfam" id="PF00486">
    <property type="entry name" value="Trans_reg_C"/>
    <property type="match status" value="1"/>
</dbReference>
<dbReference type="InterPro" id="IPR001789">
    <property type="entry name" value="Sig_transdc_resp-reg_receiver"/>
</dbReference>
<feature type="domain" description="Response regulatory" evidence="4">
    <location>
        <begin position="2"/>
        <end position="116"/>
    </location>
</feature>
<dbReference type="SUPFAM" id="SSF52172">
    <property type="entry name" value="CheY-like"/>
    <property type="match status" value="1"/>
</dbReference>
<keyword evidence="7" id="KW-1185">Reference proteome</keyword>
<dbReference type="PROSITE" id="PS51755">
    <property type="entry name" value="OMPR_PHOB"/>
    <property type="match status" value="1"/>
</dbReference>
<evidence type="ECO:0000256" key="2">
    <source>
        <dbReference type="PROSITE-ProRule" id="PRU00169"/>
    </source>
</evidence>
<dbReference type="Gene3D" id="3.40.50.2300">
    <property type="match status" value="1"/>
</dbReference>
<dbReference type="InterPro" id="IPR036388">
    <property type="entry name" value="WH-like_DNA-bd_sf"/>
</dbReference>
<dbReference type="PANTHER" id="PTHR48111">
    <property type="entry name" value="REGULATOR OF RPOS"/>
    <property type="match status" value="1"/>
</dbReference>
<dbReference type="CDD" id="cd00383">
    <property type="entry name" value="trans_reg_C"/>
    <property type="match status" value="1"/>
</dbReference>
<keyword evidence="1 3" id="KW-0238">DNA-binding</keyword>
<dbReference type="InterPro" id="IPR039420">
    <property type="entry name" value="WalR-like"/>
</dbReference>
<dbReference type="InterPro" id="IPR011006">
    <property type="entry name" value="CheY-like_superfamily"/>
</dbReference>
<name>A0ABV5IY31_9ACTN</name>
<dbReference type="Gene3D" id="1.10.10.10">
    <property type="entry name" value="Winged helix-like DNA-binding domain superfamily/Winged helix DNA-binding domain"/>
    <property type="match status" value="1"/>
</dbReference>
<dbReference type="Pfam" id="PF00072">
    <property type="entry name" value="Response_reg"/>
    <property type="match status" value="1"/>
</dbReference>
<feature type="domain" description="OmpR/PhoB-type" evidence="5">
    <location>
        <begin position="124"/>
        <end position="219"/>
    </location>
</feature>
<gene>
    <name evidence="6" type="ORF">ACFFV7_50440</name>
</gene>
<evidence type="ECO:0000313" key="7">
    <source>
        <dbReference type="Proteomes" id="UP001589647"/>
    </source>
</evidence>
<comment type="caution">
    <text evidence="6">The sequence shown here is derived from an EMBL/GenBank/DDBJ whole genome shotgun (WGS) entry which is preliminary data.</text>
</comment>
<protein>
    <submittedName>
        <fullName evidence="6">Response regulator transcription factor</fullName>
    </submittedName>
</protein>
<evidence type="ECO:0000259" key="5">
    <source>
        <dbReference type="PROSITE" id="PS51755"/>
    </source>
</evidence>
<sequence>MRVLVVEDARSLAAVLVEGLSDQGMAVDVAHDGLEAAAKLDLNAYDVVVLDRDLPGIHGDTLCQMITQRDDRVMVLMLTAADAPVDRVTGLTMGADDYLAKPFHFPELVLRIRSLARRQPAARPRTLRAAGIELDPLRRTVTRDGRHLDLSVKEFALLEALLRAAPAFLSAEDLLEQVWDEHANPLTNTVTVTIGRLRRKLGEPSAITTTPGVGYRITAHDLRGDPSSDSPAGA</sequence>
<dbReference type="PROSITE" id="PS50110">
    <property type="entry name" value="RESPONSE_REGULATORY"/>
    <property type="match status" value="1"/>
</dbReference>
<evidence type="ECO:0000256" key="1">
    <source>
        <dbReference type="ARBA" id="ARBA00023125"/>
    </source>
</evidence>
<dbReference type="InterPro" id="IPR001867">
    <property type="entry name" value="OmpR/PhoB-type_DNA-bd"/>
</dbReference>
<dbReference type="PANTHER" id="PTHR48111:SF36">
    <property type="entry name" value="TRANSCRIPTIONAL REGULATORY PROTEIN CUTR"/>
    <property type="match status" value="1"/>
</dbReference>
<proteinExistence type="predicted"/>
<evidence type="ECO:0000259" key="4">
    <source>
        <dbReference type="PROSITE" id="PS50110"/>
    </source>
</evidence>
<dbReference type="SMART" id="SM00862">
    <property type="entry name" value="Trans_reg_C"/>
    <property type="match status" value="1"/>
</dbReference>
<reference evidence="6 7" key="1">
    <citation type="submission" date="2024-09" db="EMBL/GenBank/DDBJ databases">
        <authorList>
            <person name="Sun Q."/>
            <person name="Mori K."/>
        </authorList>
    </citation>
    <scope>NUCLEOTIDE SEQUENCE [LARGE SCALE GENOMIC DNA]</scope>
    <source>
        <strain evidence="6 7">CCM 3426</strain>
    </source>
</reference>